<accession>A0ABP9V012</accession>
<evidence type="ECO:0000313" key="1">
    <source>
        <dbReference type="EMBL" id="GAA5496031.1"/>
    </source>
</evidence>
<dbReference type="InterPro" id="IPR028957">
    <property type="entry name" value="Imm50"/>
</dbReference>
<reference evidence="1 2" key="1">
    <citation type="submission" date="2024-02" db="EMBL/GenBank/DDBJ databases">
        <title>Rubritalea halochordaticola NBRC 107102.</title>
        <authorList>
            <person name="Ichikawa N."/>
            <person name="Katano-Makiyama Y."/>
            <person name="Hidaka K."/>
        </authorList>
    </citation>
    <scope>NUCLEOTIDE SEQUENCE [LARGE SCALE GENOMIC DNA]</scope>
    <source>
        <strain evidence="1 2">NBRC 107102</strain>
    </source>
</reference>
<name>A0ABP9V012_9BACT</name>
<keyword evidence="2" id="KW-1185">Reference proteome</keyword>
<evidence type="ECO:0008006" key="3">
    <source>
        <dbReference type="Google" id="ProtNLM"/>
    </source>
</evidence>
<organism evidence="1 2">
    <name type="scientific">Rubritalea halochordaticola</name>
    <dbReference type="NCBI Taxonomy" id="714537"/>
    <lineage>
        <taxon>Bacteria</taxon>
        <taxon>Pseudomonadati</taxon>
        <taxon>Verrucomicrobiota</taxon>
        <taxon>Verrucomicrobiia</taxon>
        <taxon>Verrucomicrobiales</taxon>
        <taxon>Rubritaleaceae</taxon>
        <taxon>Rubritalea</taxon>
    </lineage>
</organism>
<dbReference type="Pfam" id="PF15594">
    <property type="entry name" value="Imm50"/>
    <property type="match status" value="1"/>
</dbReference>
<dbReference type="RefSeq" id="WP_346188761.1">
    <property type="nucleotide sequence ID" value="NZ_BAABRL010000006.1"/>
</dbReference>
<dbReference type="EMBL" id="BAABRL010000006">
    <property type="protein sequence ID" value="GAA5496031.1"/>
    <property type="molecule type" value="Genomic_DNA"/>
</dbReference>
<dbReference type="Proteomes" id="UP001424741">
    <property type="component" value="Unassembled WGS sequence"/>
</dbReference>
<gene>
    <name evidence="1" type="ORF">Rhal01_02212</name>
</gene>
<comment type="caution">
    <text evidence="1">The sequence shown here is derived from an EMBL/GenBank/DDBJ whole genome shotgun (WGS) entry which is preliminary data.</text>
</comment>
<proteinExistence type="predicted"/>
<evidence type="ECO:0000313" key="2">
    <source>
        <dbReference type="Proteomes" id="UP001424741"/>
    </source>
</evidence>
<protein>
    <recommendedName>
        <fullName evidence="3">Immunity protein 50 of polymorphic toxin system</fullName>
    </recommendedName>
</protein>
<sequence length="145" mass="16248">MPETPPLKNVHQVTEAFGYFPVFHDAEVISLSCHRGAPDTGSPSIDFTLHAWEMTSELTESGHYQLGKHHLITFRFHGVDHVTLDHWNYQNVLFELIIREIEEPSDHTLLTVDFSSSFGLEGGFRAISGEIISVTPCDEDGVALK</sequence>